<dbReference type="EMBL" id="JBJQND010000004">
    <property type="protein sequence ID" value="KAL3879991.1"/>
    <property type="molecule type" value="Genomic_DNA"/>
</dbReference>
<organism evidence="1 2">
    <name type="scientific">Sinanodonta woodiana</name>
    <name type="common">Chinese pond mussel</name>
    <name type="synonym">Anodonta woodiana</name>
    <dbReference type="NCBI Taxonomy" id="1069815"/>
    <lineage>
        <taxon>Eukaryota</taxon>
        <taxon>Metazoa</taxon>
        <taxon>Spiralia</taxon>
        <taxon>Lophotrochozoa</taxon>
        <taxon>Mollusca</taxon>
        <taxon>Bivalvia</taxon>
        <taxon>Autobranchia</taxon>
        <taxon>Heteroconchia</taxon>
        <taxon>Palaeoheterodonta</taxon>
        <taxon>Unionida</taxon>
        <taxon>Unionoidea</taxon>
        <taxon>Unionidae</taxon>
        <taxon>Unioninae</taxon>
        <taxon>Sinanodonta</taxon>
    </lineage>
</organism>
<name>A0ABD3X2Q2_SINWO</name>
<dbReference type="AlphaFoldDB" id="A0ABD3X2Q2"/>
<protein>
    <submittedName>
        <fullName evidence="1">Uncharacterized protein</fullName>
    </submittedName>
</protein>
<evidence type="ECO:0000313" key="1">
    <source>
        <dbReference type="EMBL" id="KAL3879991.1"/>
    </source>
</evidence>
<accession>A0ABD3X2Q2</accession>
<comment type="caution">
    <text evidence="1">The sequence shown here is derived from an EMBL/GenBank/DDBJ whole genome shotgun (WGS) entry which is preliminary data.</text>
</comment>
<keyword evidence="2" id="KW-1185">Reference proteome</keyword>
<proteinExistence type="predicted"/>
<sequence length="120" mass="13404">MRVLPNIGLIDRYASKTNVFQMSSANGDISDDNDKVGCDIVYSKKDLVYAIRNKCNNCFVQLYTIRYSSGENTIGLIFIVKVSKSYGEGKCPVCRSSTGIKTYTKTFLWPLRFSAALHGI</sequence>
<evidence type="ECO:0000313" key="2">
    <source>
        <dbReference type="Proteomes" id="UP001634394"/>
    </source>
</evidence>
<gene>
    <name evidence="1" type="ORF">ACJMK2_032263</name>
</gene>
<dbReference type="Proteomes" id="UP001634394">
    <property type="component" value="Unassembled WGS sequence"/>
</dbReference>
<reference evidence="1 2" key="1">
    <citation type="submission" date="2024-11" db="EMBL/GenBank/DDBJ databases">
        <title>Chromosome-level genome assembly of the freshwater bivalve Anodonta woodiana.</title>
        <authorList>
            <person name="Chen X."/>
        </authorList>
    </citation>
    <scope>NUCLEOTIDE SEQUENCE [LARGE SCALE GENOMIC DNA]</scope>
    <source>
        <strain evidence="1">MN2024</strain>
        <tissue evidence="1">Gills</tissue>
    </source>
</reference>